<dbReference type="Gene3D" id="3.30.70.2850">
    <property type="match status" value="1"/>
</dbReference>
<keyword evidence="3 12" id="KW-0240">DNA-directed RNA polymerase</keyword>
<dbReference type="OrthoDB" id="270392at2759"/>
<dbReference type="EC" id="2.7.7.6" evidence="12"/>
<dbReference type="InterPro" id="IPR044893">
    <property type="entry name" value="RNA_pol_Rpb1_clamp_domain"/>
</dbReference>
<feature type="region of interest" description="Disordered" evidence="13">
    <location>
        <begin position="1351"/>
        <end position="1476"/>
    </location>
</feature>
<keyword evidence="8" id="KW-0460">Magnesium</keyword>
<dbReference type="Pfam" id="PF04997">
    <property type="entry name" value="RNA_pol_Rpb1_1"/>
    <property type="match status" value="1"/>
</dbReference>
<reference evidence="15" key="1">
    <citation type="journal article" date="2020" name="Stud. Mycol.">
        <title>101 Dothideomycetes genomes: a test case for predicting lifestyles and emergence of pathogens.</title>
        <authorList>
            <person name="Haridas S."/>
            <person name="Albert R."/>
            <person name="Binder M."/>
            <person name="Bloem J."/>
            <person name="Labutti K."/>
            <person name="Salamov A."/>
            <person name="Andreopoulos B."/>
            <person name="Baker S."/>
            <person name="Barry K."/>
            <person name="Bills G."/>
            <person name="Bluhm B."/>
            <person name="Cannon C."/>
            <person name="Castanera R."/>
            <person name="Culley D."/>
            <person name="Daum C."/>
            <person name="Ezra D."/>
            <person name="Gonzalez J."/>
            <person name="Henrissat B."/>
            <person name="Kuo A."/>
            <person name="Liang C."/>
            <person name="Lipzen A."/>
            <person name="Lutzoni F."/>
            <person name="Magnuson J."/>
            <person name="Mondo S."/>
            <person name="Nolan M."/>
            <person name="Ohm R."/>
            <person name="Pangilinan J."/>
            <person name="Park H.-J."/>
            <person name="Ramirez L."/>
            <person name="Alfaro M."/>
            <person name="Sun H."/>
            <person name="Tritt A."/>
            <person name="Yoshinaga Y."/>
            <person name="Zwiers L.-H."/>
            <person name="Turgeon B."/>
            <person name="Goodwin S."/>
            <person name="Spatafora J."/>
            <person name="Crous P."/>
            <person name="Grigoriev I."/>
        </authorList>
    </citation>
    <scope>NUCLEOTIDE SEQUENCE</scope>
    <source>
        <strain evidence="15">Tuck. ex Michener</strain>
    </source>
</reference>
<keyword evidence="7" id="KW-0862">Zinc</keyword>
<comment type="function">
    <text evidence="12">DNA-dependent RNA polymerase catalyzes the transcription of DNA into RNA using the four ribonucleoside triphosphates as substrates.</text>
</comment>
<dbReference type="Gene3D" id="4.10.860.120">
    <property type="entry name" value="RNA polymerase II, clamp domain"/>
    <property type="match status" value="1"/>
</dbReference>
<comment type="catalytic activity">
    <reaction evidence="11 12">
        <text>RNA(n) + a ribonucleoside 5'-triphosphate = RNA(n+1) + diphosphate</text>
        <dbReference type="Rhea" id="RHEA:21248"/>
        <dbReference type="Rhea" id="RHEA-COMP:14527"/>
        <dbReference type="Rhea" id="RHEA-COMP:17342"/>
        <dbReference type="ChEBI" id="CHEBI:33019"/>
        <dbReference type="ChEBI" id="CHEBI:61557"/>
        <dbReference type="ChEBI" id="CHEBI:140395"/>
        <dbReference type="EC" id="2.7.7.6"/>
    </reaction>
</comment>
<dbReference type="Pfam" id="PF04983">
    <property type="entry name" value="RNA_pol_Rpb1_3"/>
    <property type="match status" value="1"/>
</dbReference>
<dbReference type="InterPro" id="IPR038120">
    <property type="entry name" value="Rpb1_funnel_sf"/>
</dbReference>
<keyword evidence="6" id="KW-0479">Metal-binding</keyword>
<dbReference type="Proteomes" id="UP000800092">
    <property type="component" value="Unassembled WGS sequence"/>
</dbReference>
<feature type="compositionally biased region" description="Acidic residues" evidence="13">
    <location>
        <begin position="1460"/>
        <end position="1475"/>
    </location>
</feature>
<evidence type="ECO:0000256" key="7">
    <source>
        <dbReference type="ARBA" id="ARBA00022833"/>
    </source>
</evidence>
<evidence type="ECO:0000256" key="11">
    <source>
        <dbReference type="ARBA" id="ARBA00048552"/>
    </source>
</evidence>
<dbReference type="SUPFAM" id="SSF64484">
    <property type="entry name" value="beta and beta-prime subunits of DNA dependent RNA-polymerase"/>
    <property type="match status" value="1"/>
</dbReference>
<comment type="similarity">
    <text evidence="2 12">Belongs to the RNA polymerase beta' chain family.</text>
</comment>
<evidence type="ECO:0000256" key="2">
    <source>
        <dbReference type="ARBA" id="ARBA00006460"/>
    </source>
</evidence>
<name>A0A6A6HEN8_VIRVR</name>
<protein>
    <recommendedName>
        <fullName evidence="12">DNA-directed RNA polymerase subunit</fullName>
        <ecNumber evidence="12">2.7.7.6</ecNumber>
    </recommendedName>
</protein>
<dbReference type="CDD" id="cd01435">
    <property type="entry name" value="RNAP_I_RPA1_N"/>
    <property type="match status" value="1"/>
</dbReference>
<dbReference type="InterPro" id="IPR045867">
    <property type="entry name" value="DNA-dir_RpoC_beta_prime"/>
</dbReference>
<dbReference type="PANTHER" id="PTHR19376:SF11">
    <property type="entry name" value="DNA-DIRECTED RNA POLYMERASE I SUBUNIT RPA1"/>
    <property type="match status" value="1"/>
</dbReference>
<evidence type="ECO:0000256" key="12">
    <source>
        <dbReference type="RuleBase" id="RU004279"/>
    </source>
</evidence>
<accession>A0A6A6HEN8</accession>
<evidence type="ECO:0000256" key="10">
    <source>
        <dbReference type="ARBA" id="ARBA00023242"/>
    </source>
</evidence>
<dbReference type="InterPro" id="IPR007066">
    <property type="entry name" value="RNA_pol_Rpb1_3"/>
</dbReference>
<feature type="compositionally biased region" description="Basic and acidic residues" evidence="13">
    <location>
        <begin position="1431"/>
        <end position="1441"/>
    </location>
</feature>
<sequence length="1730" mass="190941">MAGLLNISQPIFSKLGGVNFGVLSADEIRELSVKRISNPVTFNALLHPNPGGLYDPALGPYSDRPCETCRQLYSCSGHCGHIELPTPVYHPSFLDQCLRLLRGQCIYCNHFKRSKSEKHLLCCKLRLLRYGLVKECSQVENITDSTKKQSEDSDVSDSEQANILINARNKFVKKAIKEARAAGLRPLRDMGKDESVGEARAAVVKDFLANMTKGSRCANCQAYNPNYRKDGARQIFRKPLPLKHRRAMRDAGFISKNPLVEIQKQKQVKTKDMKQKAVHVDEAVADLDEQSPEEEEGEDLVEDAGITGGDTFEEEAAEENDMGNSEKETYLTPMEVRASLMTLFEREDEILRLVYGPQTLYKDKDSFAGADLFFLRALLVPPNRYRPEARAGDDQVNESPDNGIYKTILTQCENYASISRILQGLEDQPRRPRTINDLKAACVTVQDAVNHLIDSDRANALPSARNRLAEGIKQKLEKKEGLFRMNMMGKRVNFAARSVISPDPNIQTNEIGVPLVFARKLTYAEPVTDHNFAELKEAVMNGPNKWPGAVAVEDEKGLVMNLRYKNIEARQAIANQLMSTGPRSNGARPKKVHRHIANGDMVIMNRQPTLHKPSMMAHRVRVLPREKTIRMHYANCNTYNADFDGDEMNMHFPQNEIAQAEALLIADTDHQYLSATAGKPLRGLIQDHISISVRLTRKDTIFDKEKYFQLLNTALRPEDCQATGGRIAILPPAFLKPKPMWTGKQVISTILKNVIRPNIPGINLESKSQLSADQWGPNSEESKVLFLDGQLLMGILDKKQIGPSSGGFINTVYEAYGHTAASRLLSVLGRLLTRMLNTHANSCGMEDLVFTPSGEARRKELLKGADEVGLKVASKYVSLENKDIKDDDPVLLRRLEEVLRDDGKQMGLDQITNSSTKNLSSDITKNCLPSGLIKPFPRNHMQSMTSSGAKGSGVNANLISCNLGQQVLEGRRVPVMISGKTLPCFKPFETSIRAGGYIVDRFLTGLRPQETFFHAMAGREGLIDTAVKTASSGYLQRCVIKGMEGLKVEYDTSVRDADGSIVQFLYGEDGLDIVKVPYLYDFKFTANNFMAVFEQLGYRDNIQYFKNDEAADYNKAAIKKVRKTGNVAAMDPVLAKYNPGRWAGSTSEKFYNEIRAYIESNNDKLIRDKKKGITGTVSKASLTGVCDLKYLRSTIEPGEPVGIVAGQSIGEPSTQMTLNTFHLAGHSAKNVTLGIPRLRELLMTASASIKTPTMTMHMAAGHSSADADEIAKSISKVALSDVIDTVKVKEHVGSGVAHGEAKIYNIRIEFFPSGEYYGEYSVTPSDVVEALETAFLPRFIKSLSKELKKKVDEKSLATASSDALPEIGKSAGATEQREAAEAAEHEGGLDDGDDGDENDPDHHDGDATNTKEKTNQNQDVAYGAPDEDEAEFLRISRREASPAESEDETYGGSPKPAPTDGDDIEDDEGDGGDWTEADRNAMAEEARSRESRIKGKHHAVSAFSFDDKAGGWADFTLEYDASTPKILMLNLVEQGCQNAVVREVPMLSTCFAGAEKVAGPDGKEIEVPVVHTQGVNLMAMRDIPGIDSINVNKIFTNDIAAMLRLYGVEAARATIIRECDAVFSGHAISVDARHLQLVADFMTRGGSYLAFNRHGIKGSVSPFMKMSFETTVGFLRDAVLEEDWDELRGPSARIVAGAMSKVGTGSFDVLMDVAARDNDEKQEKEEEMEE</sequence>
<dbReference type="Gene3D" id="2.40.40.20">
    <property type="match status" value="1"/>
</dbReference>
<dbReference type="InterPro" id="IPR007080">
    <property type="entry name" value="RNA_pol_Rpb1_1"/>
</dbReference>
<evidence type="ECO:0000259" key="14">
    <source>
        <dbReference type="SMART" id="SM00663"/>
    </source>
</evidence>
<dbReference type="InterPro" id="IPR015699">
    <property type="entry name" value="DNA-dir_RNA_pol1_lsu_N"/>
</dbReference>
<dbReference type="PANTHER" id="PTHR19376">
    <property type="entry name" value="DNA-DIRECTED RNA POLYMERASE"/>
    <property type="match status" value="1"/>
</dbReference>
<evidence type="ECO:0000256" key="8">
    <source>
        <dbReference type="ARBA" id="ARBA00022842"/>
    </source>
</evidence>
<dbReference type="FunFam" id="2.40.40.20:FF:000019">
    <property type="entry name" value="DNA-directed RNA polymerase II subunit RPB1"/>
    <property type="match status" value="1"/>
</dbReference>
<keyword evidence="16" id="KW-1185">Reference proteome</keyword>
<dbReference type="Gene3D" id="3.30.1490.180">
    <property type="entry name" value="RNA polymerase ii"/>
    <property type="match status" value="1"/>
</dbReference>
<keyword evidence="5 12" id="KW-0548">Nucleotidyltransferase</keyword>
<evidence type="ECO:0000313" key="16">
    <source>
        <dbReference type="Proteomes" id="UP000800092"/>
    </source>
</evidence>
<dbReference type="GO" id="GO:0005736">
    <property type="term" value="C:RNA polymerase I complex"/>
    <property type="evidence" value="ECO:0007669"/>
    <property type="project" value="TreeGrafter"/>
</dbReference>
<proteinExistence type="inferred from homology"/>
<feature type="compositionally biased region" description="Basic and acidic residues" evidence="13">
    <location>
        <begin position="1375"/>
        <end position="1388"/>
    </location>
</feature>
<evidence type="ECO:0000256" key="9">
    <source>
        <dbReference type="ARBA" id="ARBA00023163"/>
    </source>
</evidence>
<dbReference type="InterPro" id="IPR007081">
    <property type="entry name" value="RNA_pol_Rpb1_5"/>
</dbReference>
<evidence type="ECO:0000256" key="4">
    <source>
        <dbReference type="ARBA" id="ARBA00022679"/>
    </source>
</evidence>
<dbReference type="InterPro" id="IPR007083">
    <property type="entry name" value="RNA_pol_Rpb1_4"/>
</dbReference>
<dbReference type="GO" id="GO:0006351">
    <property type="term" value="P:DNA-templated transcription"/>
    <property type="evidence" value="ECO:0007669"/>
    <property type="project" value="InterPro"/>
</dbReference>
<dbReference type="InterPro" id="IPR000722">
    <property type="entry name" value="RNA_pol_asu"/>
</dbReference>
<evidence type="ECO:0000256" key="5">
    <source>
        <dbReference type="ARBA" id="ARBA00022695"/>
    </source>
</evidence>
<keyword evidence="9 12" id="KW-0804">Transcription</keyword>
<evidence type="ECO:0000256" key="6">
    <source>
        <dbReference type="ARBA" id="ARBA00022723"/>
    </source>
</evidence>
<dbReference type="GO" id="GO:0003677">
    <property type="term" value="F:DNA binding"/>
    <property type="evidence" value="ECO:0007669"/>
    <property type="project" value="InterPro"/>
</dbReference>
<dbReference type="InterPro" id="IPR006592">
    <property type="entry name" value="RNA_pol_N"/>
</dbReference>
<evidence type="ECO:0000256" key="3">
    <source>
        <dbReference type="ARBA" id="ARBA00022478"/>
    </source>
</evidence>
<evidence type="ECO:0000313" key="15">
    <source>
        <dbReference type="EMBL" id="KAF2236298.1"/>
    </source>
</evidence>
<dbReference type="Gene3D" id="1.10.357.120">
    <property type="match status" value="1"/>
</dbReference>
<dbReference type="Pfam" id="PF04998">
    <property type="entry name" value="RNA_pol_Rpb1_5"/>
    <property type="match status" value="1"/>
</dbReference>
<dbReference type="Gene3D" id="1.10.150.390">
    <property type="match status" value="1"/>
</dbReference>
<dbReference type="SMART" id="SM00663">
    <property type="entry name" value="RPOLA_N"/>
    <property type="match status" value="1"/>
</dbReference>
<organism evidence="15 16">
    <name type="scientific">Viridothelium virens</name>
    <name type="common">Speckled blister lichen</name>
    <name type="synonym">Trypethelium virens</name>
    <dbReference type="NCBI Taxonomy" id="1048519"/>
    <lineage>
        <taxon>Eukaryota</taxon>
        <taxon>Fungi</taxon>
        <taxon>Dikarya</taxon>
        <taxon>Ascomycota</taxon>
        <taxon>Pezizomycotina</taxon>
        <taxon>Dothideomycetes</taxon>
        <taxon>Dothideomycetes incertae sedis</taxon>
        <taxon>Trypetheliales</taxon>
        <taxon>Trypetheliaceae</taxon>
        <taxon>Viridothelium</taxon>
    </lineage>
</organism>
<dbReference type="InterPro" id="IPR042102">
    <property type="entry name" value="RNA_pol_Rpb1_3_sf"/>
</dbReference>
<dbReference type="Gene3D" id="1.10.274.100">
    <property type="entry name" value="RNA polymerase Rpb1, domain 3"/>
    <property type="match status" value="1"/>
</dbReference>
<evidence type="ECO:0000256" key="13">
    <source>
        <dbReference type="SAM" id="MobiDB-lite"/>
    </source>
</evidence>
<dbReference type="Gene3D" id="1.10.132.30">
    <property type="match status" value="1"/>
</dbReference>
<dbReference type="Pfam" id="PF05000">
    <property type="entry name" value="RNA_pol_Rpb1_4"/>
    <property type="match status" value="1"/>
</dbReference>
<keyword evidence="4 12" id="KW-0808">Transferase</keyword>
<feature type="compositionally biased region" description="Basic and acidic residues" evidence="13">
    <location>
        <begin position="1400"/>
        <end position="1414"/>
    </location>
</feature>
<dbReference type="GO" id="GO:0046872">
    <property type="term" value="F:metal ion binding"/>
    <property type="evidence" value="ECO:0007669"/>
    <property type="project" value="UniProtKB-KW"/>
</dbReference>
<feature type="domain" description="RNA polymerase N-terminal" evidence="14">
    <location>
        <begin position="371"/>
        <end position="696"/>
    </location>
</feature>
<gene>
    <name evidence="15" type="ORF">EV356DRAFT_79266</name>
</gene>
<evidence type="ECO:0000256" key="1">
    <source>
        <dbReference type="ARBA" id="ARBA00004123"/>
    </source>
</evidence>
<dbReference type="EMBL" id="ML991786">
    <property type="protein sequence ID" value="KAF2236298.1"/>
    <property type="molecule type" value="Genomic_DNA"/>
</dbReference>
<keyword evidence="10" id="KW-0539">Nucleus</keyword>
<feature type="compositionally biased region" description="Acidic residues" evidence="13">
    <location>
        <begin position="1389"/>
        <end position="1399"/>
    </location>
</feature>
<dbReference type="GO" id="GO:0003899">
    <property type="term" value="F:DNA-directed RNA polymerase activity"/>
    <property type="evidence" value="ECO:0007669"/>
    <property type="project" value="UniProtKB-EC"/>
</dbReference>
<comment type="subcellular location">
    <subcellularLocation>
        <location evidence="1">Nucleus</location>
    </subcellularLocation>
</comment>
<dbReference type="Pfam" id="PF00623">
    <property type="entry name" value="RNA_pol_Rpb1_2"/>
    <property type="match status" value="1"/>
</dbReference>